<dbReference type="AlphaFoldDB" id="A0AAJ0MEP8"/>
<dbReference type="PROSITE" id="PS51257">
    <property type="entry name" value="PROKAR_LIPOPROTEIN"/>
    <property type="match status" value="1"/>
</dbReference>
<gene>
    <name evidence="1" type="ORF">B0T25DRAFT_210019</name>
</gene>
<sequence>MPRSVADAAPSRPHRHVHGCALGLACLSEAQRGSLEAPALSLRPADRARCSLQPAAFPYRRFGAPQRPSAPAVAPLSPFEDDAFPTGHPCGISKKSRTPRLFTVHTSVSWTITPPILDVLAVPDVLGGLGLNISPLGGHGKLVMQLVSSS</sequence>
<dbReference type="Proteomes" id="UP001275084">
    <property type="component" value="Unassembled WGS sequence"/>
</dbReference>
<accession>A0AAJ0MEP8</accession>
<reference evidence="1" key="2">
    <citation type="submission" date="2023-06" db="EMBL/GenBank/DDBJ databases">
        <authorList>
            <consortium name="Lawrence Berkeley National Laboratory"/>
            <person name="Haridas S."/>
            <person name="Hensen N."/>
            <person name="Bonometti L."/>
            <person name="Westerberg I."/>
            <person name="Brannstrom I.O."/>
            <person name="Guillou S."/>
            <person name="Cros-Aarteil S."/>
            <person name="Calhoun S."/>
            <person name="Kuo A."/>
            <person name="Mondo S."/>
            <person name="Pangilinan J."/>
            <person name="Riley R."/>
            <person name="Labutti K."/>
            <person name="Andreopoulos B."/>
            <person name="Lipzen A."/>
            <person name="Chen C."/>
            <person name="Yanf M."/>
            <person name="Daum C."/>
            <person name="Ng V."/>
            <person name="Clum A."/>
            <person name="Steindorff A."/>
            <person name="Ohm R."/>
            <person name="Martin F."/>
            <person name="Silar P."/>
            <person name="Natvig D."/>
            <person name="Lalanne C."/>
            <person name="Gautier V."/>
            <person name="Ament-Velasquez S.L."/>
            <person name="Kruys A."/>
            <person name="Hutchinson M.I."/>
            <person name="Powell A.J."/>
            <person name="Barry K."/>
            <person name="Miller A.N."/>
            <person name="Grigoriev I.V."/>
            <person name="Debuchy R."/>
            <person name="Gladieux P."/>
            <person name="Thoren M.H."/>
            <person name="Johannesson H."/>
        </authorList>
    </citation>
    <scope>NUCLEOTIDE SEQUENCE</scope>
    <source>
        <strain evidence="1">CBS 955.72</strain>
    </source>
</reference>
<reference evidence="1" key="1">
    <citation type="journal article" date="2023" name="Mol. Phylogenet. Evol.">
        <title>Genome-scale phylogeny and comparative genomics of the fungal order Sordariales.</title>
        <authorList>
            <person name="Hensen N."/>
            <person name="Bonometti L."/>
            <person name="Westerberg I."/>
            <person name="Brannstrom I.O."/>
            <person name="Guillou S."/>
            <person name="Cros-Aarteil S."/>
            <person name="Calhoun S."/>
            <person name="Haridas S."/>
            <person name="Kuo A."/>
            <person name="Mondo S."/>
            <person name="Pangilinan J."/>
            <person name="Riley R."/>
            <person name="LaButti K."/>
            <person name="Andreopoulos B."/>
            <person name="Lipzen A."/>
            <person name="Chen C."/>
            <person name="Yan M."/>
            <person name="Daum C."/>
            <person name="Ng V."/>
            <person name="Clum A."/>
            <person name="Steindorff A."/>
            <person name="Ohm R.A."/>
            <person name="Martin F."/>
            <person name="Silar P."/>
            <person name="Natvig D.O."/>
            <person name="Lalanne C."/>
            <person name="Gautier V."/>
            <person name="Ament-Velasquez S.L."/>
            <person name="Kruys A."/>
            <person name="Hutchinson M.I."/>
            <person name="Powell A.J."/>
            <person name="Barry K."/>
            <person name="Miller A.N."/>
            <person name="Grigoriev I.V."/>
            <person name="Debuchy R."/>
            <person name="Gladieux P."/>
            <person name="Hiltunen Thoren M."/>
            <person name="Johannesson H."/>
        </authorList>
    </citation>
    <scope>NUCLEOTIDE SEQUENCE</scope>
    <source>
        <strain evidence="1">CBS 955.72</strain>
    </source>
</reference>
<name>A0AAJ0MEP8_9PEZI</name>
<keyword evidence="2" id="KW-1185">Reference proteome</keyword>
<dbReference type="EMBL" id="JAUIQD010000004">
    <property type="protein sequence ID" value="KAK3353409.1"/>
    <property type="molecule type" value="Genomic_DNA"/>
</dbReference>
<protein>
    <submittedName>
        <fullName evidence="1">Uncharacterized protein</fullName>
    </submittedName>
</protein>
<evidence type="ECO:0000313" key="1">
    <source>
        <dbReference type="EMBL" id="KAK3353409.1"/>
    </source>
</evidence>
<comment type="caution">
    <text evidence="1">The sequence shown here is derived from an EMBL/GenBank/DDBJ whole genome shotgun (WGS) entry which is preliminary data.</text>
</comment>
<proteinExistence type="predicted"/>
<organism evidence="1 2">
    <name type="scientific">Lasiosphaeria hispida</name>
    <dbReference type="NCBI Taxonomy" id="260671"/>
    <lineage>
        <taxon>Eukaryota</taxon>
        <taxon>Fungi</taxon>
        <taxon>Dikarya</taxon>
        <taxon>Ascomycota</taxon>
        <taxon>Pezizomycotina</taxon>
        <taxon>Sordariomycetes</taxon>
        <taxon>Sordariomycetidae</taxon>
        <taxon>Sordariales</taxon>
        <taxon>Lasiosphaeriaceae</taxon>
        <taxon>Lasiosphaeria</taxon>
    </lineage>
</organism>
<evidence type="ECO:0000313" key="2">
    <source>
        <dbReference type="Proteomes" id="UP001275084"/>
    </source>
</evidence>